<dbReference type="InterPro" id="IPR006439">
    <property type="entry name" value="HAD-SF_hydro_IA"/>
</dbReference>
<dbReference type="Pfam" id="PF00702">
    <property type="entry name" value="Hydrolase"/>
    <property type="match status" value="1"/>
</dbReference>
<dbReference type="PANTHER" id="PTHR43434">
    <property type="entry name" value="PHOSPHOGLYCOLATE PHOSPHATASE"/>
    <property type="match status" value="1"/>
</dbReference>
<dbReference type="Gene3D" id="3.40.50.1000">
    <property type="entry name" value="HAD superfamily/HAD-like"/>
    <property type="match status" value="1"/>
</dbReference>
<dbReference type="PANTHER" id="PTHR43434:SF3">
    <property type="entry name" value="GMP_IMP NUCLEOTIDASE YRFG"/>
    <property type="match status" value="1"/>
</dbReference>
<dbReference type="InterPro" id="IPR023214">
    <property type="entry name" value="HAD_sf"/>
</dbReference>
<accession>A0A8D5AIM7</accession>
<dbReference type="Proteomes" id="UP000824988">
    <property type="component" value="Chromosome"/>
</dbReference>
<evidence type="ECO:0000313" key="1">
    <source>
        <dbReference type="EMBL" id="BBL72688.1"/>
    </source>
</evidence>
<dbReference type="InterPro" id="IPR050155">
    <property type="entry name" value="HAD-like_hydrolase_sf"/>
</dbReference>
<reference evidence="1" key="1">
    <citation type="submission" date="2019-06" db="EMBL/GenBank/DDBJ databases">
        <title>Complete genome sequence of Methylogaea oryzae strain JCM16910.</title>
        <authorList>
            <person name="Asakawa S."/>
        </authorList>
    </citation>
    <scope>NUCLEOTIDE SEQUENCE</scope>
    <source>
        <strain evidence="1">E10</strain>
    </source>
</reference>
<name>A0A8D5AIM7_9GAMM</name>
<dbReference type="KEGG" id="moz:MoryE10_32940"/>
<dbReference type="SFLD" id="SFLDS00003">
    <property type="entry name" value="Haloacid_Dehalogenase"/>
    <property type="match status" value="1"/>
</dbReference>
<gene>
    <name evidence="1" type="ORF">MoryE10_32940</name>
</gene>
<dbReference type="NCBIfam" id="NF011564">
    <property type="entry name" value="PRK14988.1"/>
    <property type="match status" value="1"/>
</dbReference>
<dbReference type="GO" id="GO:0005829">
    <property type="term" value="C:cytosol"/>
    <property type="evidence" value="ECO:0007669"/>
    <property type="project" value="TreeGrafter"/>
</dbReference>
<organism evidence="1 2">
    <name type="scientific">Methylogaea oryzae</name>
    <dbReference type="NCBI Taxonomy" id="1295382"/>
    <lineage>
        <taxon>Bacteria</taxon>
        <taxon>Pseudomonadati</taxon>
        <taxon>Pseudomonadota</taxon>
        <taxon>Gammaproteobacteria</taxon>
        <taxon>Methylococcales</taxon>
        <taxon>Methylococcaceae</taxon>
        <taxon>Methylogaea</taxon>
    </lineage>
</organism>
<dbReference type="SFLD" id="SFLDG01129">
    <property type="entry name" value="C1.5:_HAD__Beta-PGM__Phosphata"/>
    <property type="match status" value="1"/>
</dbReference>
<dbReference type="SUPFAM" id="SSF56784">
    <property type="entry name" value="HAD-like"/>
    <property type="match status" value="1"/>
</dbReference>
<dbReference type="NCBIfam" id="TIGR01509">
    <property type="entry name" value="HAD-SF-IA-v3"/>
    <property type="match status" value="1"/>
</dbReference>
<dbReference type="AlphaFoldDB" id="A0A8D5AIM7"/>
<dbReference type="InterPro" id="IPR036412">
    <property type="entry name" value="HAD-like_sf"/>
</dbReference>
<dbReference type="EMBL" id="AP019782">
    <property type="protein sequence ID" value="BBL72688.1"/>
    <property type="molecule type" value="Genomic_DNA"/>
</dbReference>
<protein>
    <submittedName>
        <fullName evidence="1">Hydrolase</fullName>
    </submittedName>
</protein>
<sequence length="235" mass="26824">MGLRAGRRLRLGDILSPMMPWEQIDSVFLDMDGTLLDLNFDNHFWQEFVPRRYSESRGLPLEEAKRLLEPRFKAMEGRIEWYCLDYWSAALELDVAGLKTEIAGLIAVLPHVTDFLDAARRRGKRLVLVTNAHPKALGIKLEKTCLHEFFDAIVSSHAFGVPKEDDAFWGKLQAVEPFAPARTAMIDDSLPVLRSARRYGIRHLYAIRRPDSRQAPRVVDEFAAVDDLRGLLPRA</sequence>
<keyword evidence="2" id="KW-1185">Reference proteome</keyword>
<evidence type="ECO:0000313" key="2">
    <source>
        <dbReference type="Proteomes" id="UP000824988"/>
    </source>
</evidence>
<proteinExistence type="predicted"/>
<dbReference type="CDD" id="cd01427">
    <property type="entry name" value="HAD_like"/>
    <property type="match status" value="1"/>
</dbReference>
<dbReference type="GO" id="GO:0008967">
    <property type="term" value="F:phosphoglycolate phosphatase activity"/>
    <property type="evidence" value="ECO:0007669"/>
    <property type="project" value="TreeGrafter"/>
</dbReference>
<dbReference type="GO" id="GO:0006281">
    <property type="term" value="P:DNA repair"/>
    <property type="evidence" value="ECO:0007669"/>
    <property type="project" value="TreeGrafter"/>
</dbReference>
<keyword evidence="1" id="KW-0378">Hydrolase</keyword>